<protein>
    <submittedName>
        <fullName evidence="3">Uncharacterized protein</fullName>
    </submittedName>
</protein>
<dbReference type="EMBL" id="JBFDAA010000019">
    <property type="protein sequence ID" value="KAL1115694.1"/>
    <property type="molecule type" value="Genomic_DNA"/>
</dbReference>
<reference evidence="3 4" key="1">
    <citation type="submission" date="2024-07" db="EMBL/GenBank/DDBJ databases">
        <title>Chromosome-level genome assembly of the water stick insect Ranatra chinensis (Heteroptera: Nepidae).</title>
        <authorList>
            <person name="Liu X."/>
        </authorList>
    </citation>
    <scope>NUCLEOTIDE SEQUENCE [LARGE SCALE GENOMIC DNA]</scope>
    <source>
        <strain evidence="3">Cailab_2021Rc</strain>
        <tissue evidence="3">Muscle</tissue>
    </source>
</reference>
<dbReference type="AlphaFoldDB" id="A0ABD0YIG9"/>
<gene>
    <name evidence="3" type="ORF">AAG570_005984</name>
</gene>
<proteinExistence type="predicted"/>
<sequence length="186" mass="21645">MFQRGVRTRQQLDFALRGMQPPVRCCSHRDQLVVDTVPYLLELLVPDIRPVSSQLYTPKERRELYKVVAAMIDYNVNYTQERTQDGSFVYNMDPNLEEVGRFKGSEAGRRTVGYAGRQMLSREVEAERLRRTEAMLYKNASEKNPPEEKNKTAGEKKNSVVKNGMKKFCFSYCDTKKHTMYLISKK</sequence>
<evidence type="ECO:0000313" key="4">
    <source>
        <dbReference type="Proteomes" id="UP001558652"/>
    </source>
</evidence>
<organism evidence="3 4">
    <name type="scientific">Ranatra chinensis</name>
    <dbReference type="NCBI Taxonomy" id="642074"/>
    <lineage>
        <taxon>Eukaryota</taxon>
        <taxon>Metazoa</taxon>
        <taxon>Ecdysozoa</taxon>
        <taxon>Arthropoda</taxon>
        <taxon>Hexapoda</taxon>
        <taxon>Insecta</taxon>
        <taxon>Pterygota</taxon>
        <taxon>Neoptera</taxon>
        <taxon>Paraneoptera</taxon>
        <taxon>Hemiptera</taxon>
        <taxon>Heteroptera</taxon>
        <taxon>Panheteroptera</taxon>
        <taxon>Nepomorpha</taxon>
        <taxon>Nepidae</taxon>
        <taxon>Ranatrinae</taxon>
        <taxon>Ranatra</taxon>
    </lineage>
</organism>
<comment type="caution">
    <text evidence="3">The sequence shown here is derived from an EMBL/GenBank/DDBJ whole genome shotgun (WGS) entry which is preliminary data.</text>
</comment>
<keyword evidence="2" id="KW-0539">Nucleus</keyword>
<dbReference type="InterPro" id="IPR053016">
    <property type="entry name" value="CTF18-RFC_complex"/>
</dbReference>
<name>A0ABD0YIG9_9HEMI</name>
<keyword evidence="4" id="KW-1185">Reference proteome</keyword>
<accession>A0ABD0YIG9</accession>
<evidence type="ECO:0000256" key="1">
    <source>
        <dbReference type="ARBA" id="ARBA00004123"/>
    </source>
</evidence>
<dbReference type="PANTHER" id="PTHR46765:SF1">
    <property type="entry name" value="P-LOOP CONTAINING NUCLEOSIDE TRIPHOSPHATE HYDROLASES SUPERFAMILY PROTEIN"/>
    <property type="match status" value="1"/>
</dbReference>
<evidence type="ECO:0000256" key="2">
    <source>
        <dbReference type="ARBA" id="ARBA00023242"/>
    </source>
</evidence>
<dbReference type="GO" id="GO:0005634">
    <property type="term" value="C:nucleus"/>
    <property type="evidence" value="ECO:0007669"/>
    <property type="project" value="UniProtKB-SubCell"/>
</dbReference>
<comment type="subcellular location">
    <subcellularLocation>
        <location evidence="1">Nucleus</location>
    </subcellularLocation>
</comment>
<dbReference type="Proteomes" id="UP001558652">
    <property type="component" value="Unassembled WGS sequence"/>
</dbReference>
<evidence type="ECO:0000313" key="3">
    <source>
        <dbReference type="EMBL" id="KAL1115694.1"/>
    </source>
</evidence>
<dbReference type="PANTHER" id="PTHR46765">
    <property type="entry name" value="P-LOOP CONTAINING NUCLEOSIDE TRIPHOSPHATE HYDROLASES SUPERFAMILY PROTEIN"/>
    <property type="match status" value="1"/>
</dbReference>